<organism evidence="2 3">
    <name type="scientific">Madurella mycetomatis</name>
    <dbReference type="NCBI Taxonomy" id="100816"/>
    <lineage>
        <taxon>Eukaryota</taxon>
        <taxon>Fungi</taxon>
        <taxon>Dikarya</taxon>
        <taxon>Ascomycota</taxon>
        <taxon>Pezizomycotina</taxon>
        <taxon>Sordariomycetes</taxon>
        <taxon>Sordariomycetidae</taxon>
        <taxon>Sordariales</taxon>
        <taxon>Sordariales incertae sedis</taxon>
        <taxon>Madurella</taxon>
    </lineage>
</organism>
<evidence type="ECO:0000313" key="3">
    <source>
        <dbReference type="Proteomes" id="UP000078237"/>
    </source>
</evidence>
<sequence>MATPQDDLAYPLAGLNIRDLHPASRRYLAERAARLNATQEEIEAAGIRPHVDAIVHHIKKETPAHSSKRARLNDSTARKIYRSQHPRDGQVNKRDAHEELDFEDEWQALLAEYGMQDADAALLEEFSQIARQRIRLLEQATAEWHAAEPAPRVDHFDLIGSLSSCIELVTEVCTYLRPSDIVNLYCICRDFHDVVGLHMRSSVFAWAKVMAPSSARIYSSPVYYRWFIPDPVGRPVTSVDQELSQPQPDQAKMAGCPPLNGVQGEVRLVPGLRWLQMVVKRETRVRDILATLARMGHRMPESSHLTLKKLWLIMDASTTRGRMLLMNNPDFFTNEDLYIAQLFMVKLVLAVNDPVFGPQSSMLMRLMMGQRSLSSLWALLRGKKYRTPVEIRELKLRYDVGPNDALVRSGMPLHGVDIYELGIIHFEGWGLGAEHLARPDELIPLEAARRQLDLDTCIDEMIIYGHVDLRTGNSLVPSTEEMYMSDDELPPSQKDWTPLRYELINGGCGNVPFASNMWQPKHARKARWKTLTAEEKEMILREEKLEMDEAAELDSARYRFQTAWAKLAAMTQHSLSTRRPRALFTILPPSLEDLAEQLAGFEQREQLSTNDDTNAIDLDSDGSPSFSTLPLSIQAQMTFGAVPLGAVYRPITGDQMRVALRGAMSSLGPSHMWETELQQQHEAGEEKEDEEDNDRSSSSFSSLSSISDTDLDLEPIPASELQRLYIALRPPRLREEQPQDQQPEASSAGLPSPSPLSTTYTSFPPSSSGDESEDEEIQDAPEGEEPTHFGGHLPSHTSPSTTTATTTTAAIAPTALLASNRPSTIMKTMMTTDDMLLVQADEIYSDLDSDCEQRQQQPKRSLEPPTPENLATIETATPARESGEVMAVTIDWDDFLRNPGTYVLQPEWDEEATMDDWEGEGGDGNGDGDEGDGYWEWDRDEDMMGHLQDEDGAEEEVDEAPVVEHLVLAPAAGQGGDDQSHYIPDEDLGEDDMTRKLRDWYRPW</sequence>
<dbReference type="OrthoDB" id="4966at2759"/>
<dbReference type="CDD" id="cd09917">
    <property type="entry name" value="F-box_SF"/>
    <property type="match status" value="1"/>
</dbReference>
<evidence type="ECO:0000313" key="2">
    <source>
        <dbReference type="EMBL" id="KXX81364.1"/>
    </source>
</evidence>
<feature type="compositionally biased region" description="Acidic residues" evidence="1">
    <location>
        <begin position="770"/>
        <end position="784"/>
    </location>
</feature>
<comment type="caution">
    <text evidence="2">The sequence shown here is derived from an EMBL/GenBank/DDBJ whole genome shotgun (WGS) entry which is preliminary data.</text>
</comment>
<protein>
    <recommendedName>
        <fullName evidence="4">F-box domain-containing protein</fullName>
    </recommendedName>
</protein>
<reference evidence="2 3" key="1">
    <citation type="journal article" date="2016" name="Genome Announc.">
        <title>Genome Sequence of Madurella mycetomatis mm55, Isolated from a Human Mycetoma Case in Sudan.</title>
        <authorList>
            <person name="Smit S."/>
            <person name="Derks M.F."/>
            <person name="Bervoets S."/>
            <person name="Fahal A."/>
            <person name="van Leeuwen W."/>
            <person name="van Belkum A."/>
            <person name="van de Sande W.W."/>
        </authorList>
    </citation>
    <scope>NUCLEOTIDE SEQUENCE [LARGE SCALE GENOMIC DNA]</scope>
    <source>
        <strain evidence="3">mm55</strain>
    </source>
</reference>
<feature type="region of interest" description="Disordered" evidence="1">
    <location>
        <begin position="676"/>
        <end position="715"/>
    </location>
</feature>
<feature type="compositionally biased region" description="Low complexity" evidence="1">
    <location>
        <begin position="745"/>
        <end position="769"/>
    </location>
</feature>
<name>A0A175WEQ4_9PEZI</name>
<feature type="compositionally biased region" description="Basic and acidic residues" evidence="1">
    <location>
        <begin position="85"/>
        <end position="97"/>
    </location>
</feature>
<evidence type="ECO:0000256" key="1">
    <source>
        <dbReference type="SAM" id="MobiDB-lite"/>
    </source>
</evidence>
<feature type="compositionally biased region" description="Low complexity" evidence="1">
    <location>
        <begin position="793"/>
        <end position="805"/>
    </location>
</feature>
<proteinExistence type="predicted"/>
<feature type="region of interest" description="Disordered" evidence="1">
    <location>
        <begin position="914"/>
        <end position="937"/>
    </location>
</feature>
<evidence type="ECO:0008006" key="4">
    <source>
        <dbReference type="Google" id="ProtNLM"/>
    </source>
</evidence>
<dbReference type="Proteomes" id="UP000078237">
    <property type="component" value="Unassembled WGS sequence"/>
</dbReference>
<dbReference type="STRING" id="100816.A0A175WEQ4"/>
<keyword evidence="3" id="KW-1185">Reference proteome</keyword>
<dbReference type="VEuPathDB" id="FungiDB:MMYC01_201461"/>
<feature type="region of interest" description="Disordered" evidence="1">
    <location>
        <begin position="849"/>
        <end position="871"/>
    </location>
</feature>
<feature type="region of interest" description="Disordered" evidence="1">
    <location>
        <begin position="59"/>
        <end position="97"/>
    </location>
</feature>
<feature type="region of interest" description="Disordered" evidence="1">
    <location>
        <begin position="970"/>
        <end position="989"/>
    </location>
</feature>
<feature type="region of interest" description="Disordered" evidence="1">
    <location>
        <begin position="734"/>
        <end position="805"/>
    </location>
</feature>
<dbReference type="EMBL" id="LCTW02000037">
    <property type="protein sequence ID" value="KXX81364.1"/>
    <property type="molecule type" value="Genomic_DNA"/>
</dbReference>
<accession>A0A175WEQ4</accession>
<dbReference type="AlphaFoldDB" id="A0A175WEQ4"/>
<feature type="compositionally biased region" description="Low complexity" evidence="1">
    <location>
        <begin position="696"/>
        <end position="708"/>
    </location>
</feature>
<gene>
    <name evidence="2" type="ORF">MMYC01_201461</name>
</gene>